<evidence type="ECO:0000256" key="6">
    <source>
        <dbReference type="ARBA" id="ARBA00023277"/>
    </source>
</evidence>
<dbReference type="GO" id="GO:0005975">
    <property type="term" value="P:carbohydrate metabolic process"/>
    <property type="evidence" value="ECO:0007669"/>
    <property type="project" value="InterPro"/>
</dbReference>
<feature type="domain" description="Cytidyltransferase-like" evidence="8">
    <location>
        <begin position="47"/>
        <end position="170"/>
    </location>
</feature>
<accession>A1BDC8</accession>
<keyword evidence="10" id="KW-1185">Reference proteome</keyword>
<dbReference type="Gene3D" id="3.40.50.620">
    <property type="entry name" value="HUPs"/>
    <property type="match status" value="1"/>
</dbReference>
<keyword evidence="5" id="KW-0067">ATP-binding</keyword>
<evidence type="ECO:0000256" key="4">
    <source>
        <dbReference type="ARBA" id="ARBA00022741"/>
    </source>
</evidence>
<evidence type="ECO:0000256" key="7">
    <source>
        <dbReference type="ARBA" id="ARBA00047428"/>
    </source>
</evidence>
<keyword evidence="3" id="KW-0548">Nucleotidyltransferase</keyword>
<reference evidence="9 10" key="1">
    <citation type="submission" date="2006-12" db="EMBL/GenBank/DDBJ databases">
        <title>Complete sequence of Chlorobium phaeobacteroides DSM 266.</title>
        <authorList>
            <consortium name="US DOE Joint Genome Institute"/>
            <person name="Copeland A."/>
            <person name="Lucas S."/>
            <person name="Lapidus A."/>
            <person name="Barry K."/>
            <person name="Detter J.C."/>
            <person name="Glavina del Rio T."/>
            <person name="Hammon N."/>
            <person name="Israni S."/>
            <person name="Pitluck S."/>
            <person name="Goltsman E."/>
            <person name="Schmutz J."/>
            <person name="Larimer F."/>
            <person name="Land M."/>
            <person name="Hauser L."/>
            <person name="Mikhailova N."/>
            <person name="Li T."/>
            <person name="Overmann J."/>
            <person name="Bryant D.A."/>
            <person name="Richardson P."/>
        </authorList>
    </citation>
    <scope>NUCLEOTIDE SEQUENCE [LARGE SCALE GENOMIC DNA]</scope>
    <source>
        <strain evidence="9 10">DSM 266</strain>
    </source>
</reference>
<evidence type="ECO:0000256" key="1">
    <source>
        <dbReference type="ARBA" id="ARBA00012519"/>
    </source>
</evidence>
<dbReference type="AlphaFoldDB" id="A1BDC8"/>
<evidence type="ECO:0000256" key="5">
    <source>
        <dbReference type="ARBA" id="ARBA00022840"/>
    </source>
</evidence>
<name>A1BDC8_CHLPD</name>
<gene>
    <name evidence="9" type="ordered locus">Cpha266_0346</name>
</gene>
<protein>
    <recommendedName>
        <fullName evidence="1">D-glycero-beta-D-manno-heptose 1-phosphate adenylyltransferase</fullName>
        <ecNumber evidence="1">2.7.7.70</ecNumber>
    </recommendedName>
</protein>
<keyword evidence="4" id="KW-0547">Nucleotide-binding</keyword>
<dbReference type="NCBIfam" id="TIGR00125">
    <property type="entry name" value="cyt_tran_rel"/>
    <property type="match status" value="1"/>
</dbReference>
<evidence type="ECO:0000313" key="10">
    <source>
        <dbReference type="Proteomes" id="UP000008701"/>
    </source>
</evidence>
<dbReference type="EMBL" id="CP000492">
    <property type="protein sequence ID" value="ABL64405.1"/>
    <property type="molecule type" value="Genomic_DNA"/>
</dbReference>
<evidence type="ECO:0000313" key="9">
    <source>
        <dbReference type="EMBL" id="ABL64405.1"/>
    </source>
</evidence>
<proteinExistence type="predicted"/>
<dbReference type="SUPFAM" id="SSF52374">
    <property type="entry name" value="Nucleotidylyl transferase"/>
    <property type="match status" value="1"/>
</dbReference>
<dbReference type="InterPro" id="IPR014729">
    <property type="entry name" value="Rossmann-like_a/b/a_fold"/>
</dbReference>
<keyword evidence="2" id="KW-0808">Transferase</keyword>
<keyword evidence="6" id="KW-0119">Carbohydrate metabolism</keyword>
<dbReference type="STRING" id="290317.Cpha266_0346"/>
<dbReference type="PANTHER" id="PTHR43793:SF2">
    <property type="entry name" value="BIFUNCTIONAL PROTEIN HLDE"/>
    <property type="match status" value="1"/>
</dbReference>
<comment type="catalytic activity">
    <reaction evidence="7">
        <text>D-glycero-beta-D-manno-heptose 1-phosphate + ATP + H(+) = ADP-D-glycero-beta-D-manno-heptose + diphosphate</text>
        <dbReference type="Rhea" id="RHEA:27465"/>
        <dbReference type="ChEBI" id="CHEBI:15378"/>
        <dbReference type="ChEBI" id="CHEBI:30616"/>
        <dbReference type="ChEBI" id="CHEBI:33019"/>
        <dbReference type="ChEBI" id="CHEBI:59967"/>
        <dbReference type="ChEBI" id="CHEBI:61593"/>
        <dbReference type="EC" id="2.7.7.70"/>
    </reaction>
</comment>
<dbReference type="PANTHER" id="PTHR43793">
    <property type="entry name" value="FAD SYNTHASE"/>
    <property type="match status" value="1"/>
</dbReference>
<dbReference type="GO" id="GO:0016779">
    <property type="term" value="F:nucleotidyltransferase activity"/>
    <property type="evidence" value="ECO:0007669"/>
    <property type="project" value="UniProtKB-KW"/>
</dbReference>
<evidence type="ECO:0000256" key="3">
    <source>
        <dbReference type="ARBA" id="ARBA00022695"/>
    </source>
</evidence>
<dbReference type="NCBIfam" id="TIGR02199">
    <property type="entry name" value="rfaE_dom_II"/>
    <property type="match status" value="1"/>
</dbReference>
<sequence length="185" mass="20291" precursor="true">MLVLQLHVIFLQLADRYLMNSKLLTRAKAKEQVIAWQSSGKKVVFSNGCFDILHAGHVQYLSRARQLGDILLIGLNSDASIQRIKGPLRPVCAEQDRAAVLSALQMVDAITLFDEDTPEALIEALLPDILVKGADWDIERIAGAKAVLQSGGKVLTLPILEGRSTTGIIEKVIQIYGKHTPRGKE</sequence>
<evidence type="ECO:0000256" key="2">
    <source>
        <dbReference type="ARBA" id="ARBA00022679"/>
    </source>
</evidence>
<evidence type="ECO:0000259" key="8">
    <source>
        <dbReference type="Pfam" id="PF01467"/>
    </source>
</evidence>
<dbReference type="eggNOG" id="COG0615">
    <property type="taxonomic scope" value="Bacteria"/>
</dbReference>
<dbReference type="InterPro" id="IPR011914">
    <property type="entry name" value="RfaE_dom_II"/>
</dbReference>
<dbReference type="GO" id="GO:0016773">
    <property type="term" value="F:phosphotransferase activity, alcohol group as acceptor"/>
    <property type="evidence" value="ECO:0007669"/>
    <property type="project" value="InterPro"/>
</dbReference>
<dbReference type="Proteomes" id="UP000008701">
    <property type="component" value="Chromosome"/>
</dbReference>
<organism evidence="9 10">
    <name type="scientific">Chlorobium phaeobacteroides (strain DSM 266 / SMG 266 / 2430)</name>
    <dbReference type="NCBI Taxonomy" id="290317"/>
    <lineage>
        <taxon>Bacteria</taxon>
        <taxon>Pseudomonadati</taxon>
        <taxon>Chlorobiota</taxon>
        <taxon>Chlorobiia</taxon>
        <taxon>Chlorobiales</taxon>
        <taxon>Chlorobiaceae</taxon>
        <taxon>Chlorobium/Pelodictyon group</taxon>
        <taxon>Chlorobium</taxon>
    </lineage>
</organism>
<dbReference type="InterPro" id="IPR050385">
    <property type="entry name" value="Archaeal_FAD_synthase"/>
</dbReference>
<dbReference type="Pfam" id="PF01467">
    <property type="entry name" value="CTP_transf_like"/>
    <property type="match status" value="1"/>
</dbReference>
<dbReference type="KEGG" id="cph:Cpha266_0346"/>
<dbReference type="EC" id="2.7.7.70" evidence="1"/>
<dbReference type="HOGENOM" id="CLU_034585_2_0_10"/>
<dbReference type="GO" id="GO:0005524">
    <property type="term" value="F:ATP binding"/>
    <property type="evidence" value="ECO:0007669"/>
    <property type="project" value="UniProtKB-KW"/>
</dbReference>
<dbReference type="InterPro" id="IPR004821">
    <property type="entry name" value="Cyt_trans-like"/>
</dbReference>